<name>R0EPZ9_CAUVI</name>
<evidence type="ECO:0000313" key="3">
    <source>
        <dbReference type="EMBL" id="ENZ83112.1"/>
    </source>
</evidence>
<keyword evidence="4" id="KW-1185">Reference proteome</keyword>
<feature type="transmembrane region" description="Helical" evidence="2">
    <location>
        <begin position="12"/>
        <end position="33"/>
    </location>
</feature>
<dbReference type="Gene3D" id="3.30.1150.10">
    <property type="match status" value="1"/>
</dbReference>
<accession>R0EPZ9</accession>
<dbReference type="EMBL" id="APMP01000003">
    <property type="protein sequence ID" value="ENZ83112.1"/>
    <property type="molecule type" value="Genomic_DNA"/>
</dbReference>
<dbReference type="AlphaFoldDB" id="R0EPZ9"/>
<keyword evidence="2" id="KW-1133">Transmembrane helix</keyword>
<dbReference type="GO" id="GO:0051301">
    <property type="term" value="P:cell division"/>
    <property type="evidence" value="ECO:0007669"/>
    <property type="project" value="UniProtKB-KW"/>
</dbReference>
<dbReference type="STRING" id="1292034.OR37_00886"/>
<keyword evidence="3" id="KW-0132">Cell division</keyword>
<keyword evidence="3" id="KW-0131">Cell cycle</keyword>
<feature type="region of interest" description="Disordered" evidence="1">
    <location>
        <begin position="55"/>
        <end position="175"/>
    </location>
</feature>
<sequence precursor="true">MNARREQRVSPALLGSVALHGAVAALMIFGLPWRSSKPITIGESVPVTIVANGPTNVRPAEEAPVEQTAQTPEPTPQASPQPPAPTPAPQPTPAPPPKPVSTPKAAPPAPTPPKPAPTPKPTPTPSQAKPSPAKKNDSDFFSSLEASLAKSQKATGKPTANAPKGPARAETSVSARPAMGAATGLSAAALGRLQGEVQERWNPNCEVEGGADVNVRVIFVIGPGGRVVGQPESPGTSSPNPVVKAASDRAIRALFAASPFAYLPSDLYGQKIALNFNAKQACSR</sequence>
<keyword evidence="2" id="KW-0812">Transmembrane</keyword>
<feature type="compositionally biased region" description="Polar residues" evidence="1">
    <location>
        <begin position="139"/>
        <end position="154"/>
    </location>
</feature>
<dbReference type="RefSeq" id="WP_004616245.1">
    <property type="nucleotide sequence ID" value="NZ_APMP01000003.1"/>
</dbReference>
<evidence type="ECO:0000256" key="1">
    <source>
        <dbReference type="SAM" id="MobiDB-lite"/>
    </source>
</evidence>
<dbReference type="OrthoDB" id="7187185at2"/>
<dbReference type="PATRIC" id="fig|1292034.3.peg.879"/>
<reference evidence="3 4" key="1">
    <citation type="journal article" date="2013" name="Genome Announc.">
        <title>Draft Genome Sequence for Caulobacter sp. Strain OR37, a Bacterium Tolerant to Heavy Metals.</title>
        <authorList>
            <person name="Utturkar S.M."/>
            <person name="Bollmann A."/>
            <person name="Brzoska R.M."/>
            <person name="Klingeman D.M."/>
            <person name="Epstein S.E."/>
            <person name="Palumbo A.V."/>
            <person name="Brown S.D."/>
        </authorList>
    </citation>
    <scope>NUCLEOTIDE SEQUENCE [LARGE SCALE GENOMIC DNA]</scope>
    <source>
        <strain evidence="3 4">OR37</strain>
    </source>
</reference>
<protein>
    <submittedName>
        <fullName evidence="3">Cell division and transport-associated protein TolA</fullName>
    </submittedName>
</protein>
<dbReference type="Proteomes" id="UP000013063">
    <property type="component" value="Unassembled WGS sequence"/>
</dbReference>
<feature type="compositionally biased region" description="Pro residues" evidence="1">
    <location>
        <begin position="73"/>
        <end position="124"/>
    </location>
</feature>
<dbReference type="eggNOG" id="COG3266">
    <property type="taxonomic scope" value="Bacteria"/>
</dbReference>
<evidence type="ECO:0000256" key="2">
    <source>
        <dbReference type="SAM" id="Phobius"/>
    </source>
</evidence>
<comment type="caution">
    <text evidence="3">The sequence shown here is derived from an EMBL/GenBank/DDBJ whole genome shotgun (WGS) entry which is preliminary data.</text>
</comment>
<proteinExistence type="predicted"/>
<dbReference type="PRINTS" id="PR01217">
    <property type="entry name" value="PRICHEXTENSN"/>
</dbReference>
<gene>
    <name evidence="3" type="ORF">OR37_00886</name>
</gene>
<keyword evidence="2" id="KW-0472">Membrane</keyword>
<evidence type="ECO:0000313" key="4">
    <source>
        <dbReference type="Proteomes" id="UP000013063"/>
    </source>
</evidence>
<organism evidence="3 4">
    <name type="scientific">Caulobacter vibrioides OR37</name>
    <dbReference type="NCBI Taxonomy" id="1292034"/>
    <lineage>
        <taxon>Bacteria</taxon>
        <taxon>Pseudomonadati</taxon>
        <taxon>Pseudomonadota</taxon>
        <taxon>Alphaproteobacteria</taxon>
        <taxon>Caulobacterales</taxon>
        <taxon>Caulobacteraceae</taxon>
        <taxon>Caulobacter</taxon>
    </lineage>
</organism>